<keyword evidence="11" id="KW-1185">Reference proteome</keyword>
<dbReference type="GO" id="GO:0006357">
    <property type="term" value="P:regulation of transcription by RNA polymerase II"/>
    <property type="evidence" value="ECO:0007669"/>
    <property type="project" value="TreeGrafter"/>
</dbReference>
<evidence type="ECO:0000256" key="6">
    <source>
        <dbReference type="ARBA" id="ARBA00023163"/>
    </source>
</evidence>
<gene>
    <name evidence="10" type="ORF">F5878DRAFT_19622</name>
</gene>
<dbReference type="PROSITE" id="PS50157">
    <property type="entry name" value="ZINC_FINGER_C2H2_2"/>
    <property type="match status" value="2"/>
</dbReference>
<evidence type="ECO:0000256" key="7">
    <source>
        <dbReference type="ARBA" id="ARBA00023242"/>
    </source>
</evidence>
<evidence type="ECO:0000256" key="4">
    <source>
        <dbReference type="ARBA" id="ARBA00022833"/>
    </source>
</evidence>
<keyword evidence="7" id="KW-0539">Nucleus</keyword>
<dbReference type="Gene3D" id="3.30.160.60">
    <property type="entry name" value="Classic Zinc Finger"/>
    <property type="match status" value="2"/>
</dbReference>
<evidence type="ECO:0000256" key="5">
    <source>
        <dbReference type="ARBA" id="ARBA00023015"/>
    </source>
</evidence>
<sequence length="235" mass="26661">MSLALSLENHSSGYKAAIMDHCRSLLPSNTMTTFNHSFSPYESSSIIAHSNVAPEQLTGVRRTRKELFVDGDDLTPVPIHEPPRVHLSPALDPHRSLVVGAVANLLEESGQVDPMDVWRTYTKRSEDDKNGRTPLTCIWPVGHNDECGYGATPKLMRRHVQTTHMHIKRYRCDICDQAFSQGALLHSHKASKHAQIRPYKCPFEGCQKSYVDCPTLLRHKKINHNYVPKPITRYR</sequence>
<dbReference type="SMART" id="SM00355">
    <property type="entry name" value="ZnF_C2H2"/>
    <property type="match status" value="2"/>
</dbReference>
<keyword evidence="3 8" id="KW-0863">Zinc-finger</keyword>
<dbReference type="AlphaFoldDB" id="A0AA38PEB7"/>
<feature type="domain" description="C2H2-type" evidence="9">
    <location>
        <begin position="170"/>
        <end position="198"/>
    </location>
</feature>
<evidence type="ECO:0000256" key="1">
    <source>
        <dbReference type="ARBA" id="ARBA00004123"/>
    </source>
</evidence>
<dbReference type="SUPFAM" id="SSF57667">
    <property type="entry name" value="beta-beta-alpha zinc fingers"/>
    <property type="match status" value="2"/>
</dbReference>
<dbReference type="Pfam" id="PF00096">
    <property type="entry name" value="zf-C2H2"/>
    <property type="match status" value="1"/>
</dbReference>
<dbReference type="Proteomes" id="UP001163846">
    <property type="component" value="Unassembled WGS sequence"/>
</dbReference>
<dbReference type="InterPro" id="IPR036236">
    <property type="entry name" value="Znf_C2H2_sf"/>
</dbReference>
<evidence type="ECO:0000313" key="10">
    <source>
        <dbReference type="EMBL" id="KAJ3841339.1"/>
    </source>
</evidence>
<proteinExistence type="predicted"/>
<comment type="caution">
    <text evidence="10">The sequence shown here is derived from an EMBL/GenBank/DDBJ whole genome shotgun (WGS) entry which is preliminary data.</text>
</comment>
<evidence type="ECO:0000256" key="3">
    <source>
        <dbReference type="ARBA" id="ARBA00022771"/>
    </source>
</evidence>
<feature type="domain" description="C2H2-type" evidence="9">
    <location>
        <begin position="199"/>
        <end position="228"/>
    </location>
</feature>
<evidence type="ECO:0000256" key="2">
    <source>
        <dbReference type="ARBA" id="ARBA00022723"/>
    </source>
</evidence>
<name>A0AA38PEB7_9AGAR</name>
<dbReference type="GO" id="GO:0005634">
    <property type="term" value="C:nucleus"/>
    <property type="evidence" value="ECO:0007669"/>
    <property type="project" value="UniProtKB-SubCell"/>
</dbReference>
<keyword evidence="2" id="KW-0479">Metal-binding</keyword>
<dbReference type="PROSITE" id="PS00028">
    <property type="entry name" value="ZINC_FINGER_C2H2_1"/>
    <property type="match status" value="2"/>
</dbReference>
<dbReference type="InterPro" id="IPR051061">
    <property type="entry name" value="Zinc_finger_trans_reg"/>
</dbReference>
<comment type="subcellular location">
    <subcellularLocation>
        <location evidence="1">Nucleus</location>
    </subcellularLocation>
</comment>
<protein>
    <recommendedName>
        <fullName evidence="9">C2H2-type domain-containing protein</fullName>
    </recommendedName>
</protein>
<reference evidence="10" key="1">
    <citation type="submission" date="2022-08" db="EMBL/GenBank/DDBJ databases">
        <authorList>
            <consortium name="DOE Joint Genome Institute"/>
            <person name="Min B."/>
            <person name="Riley R."/>
            <person name="Sierra-Patev S."/>
            <person name="Naranjo-Ortiz M."/>
            <person name="Looney B."/>
            <person name="Konkel Z."/>
            <person name="Slot J.C."/>
            <person name="Sakamoto Y."/>
            <person name="Steenwyk J.L."/>
            <person name="Rokas A."/>
            <person name="Carro J."/>
            <person name="Camarero S."/>
            <person name="Ferreira P."/>
            <person name="Molpeceres G."/>
            <person name="Ruiz-Duenas F.J."/>
            <person name="Serrano A."/>
            <person name="Henrissat B."/>
            <person name="Drula E."/>
            <person name="Hughes K.W."/>
            <person name="Mata J.L."/>
            <person name="Ishikawa N.K."/>
            <person name="Vargas-Isla R."/>
            <person name="Ushijima S."/>
            <person name="Smith C.A."/>
            <person name="Ahrendt S."/>
            <person name="Andreopoulos W."/>
            <person name="He G."/>
            <person name="Labutti K."/>
            <person name="Lipzen A."/>
            <person name="Ng V."/>
            <person name="Sandor L."/>
            <person name="Barry K."/>
            <person name="Martinez A.T."/>
            <person name="Xiao Y."/>
            <person name="Gibbons J.G."/>
            <person name="Terashima K."/>
            <person name="Hibbett D.S."/>
            <person name="Grigoriev I.V."/>
        </authorList>
    </citation>
    <scope>NUCLEOTIDE SEQUENCE</scope>
    <source>
        <strain evidence="10">TFB9207</strain>
    </source>
</reference>
<accession>A0AA38PEB7</accession>
<keyword evidence="6" id="KW-0804">Transcription</keyword>
<keyword evidence="4" id="KW-0862">Zinc</keyword>
<dbReference type="PANTHER" id="PTHR46179">
    <property type="entry name" value="ZINC FINGER PROTEIN"/>
    <property type="match status" value="1"/>
</dbReference>
<keyword evidence="5" id="KW-0805">Transcription regulation</keyword>
<dbReference type="PANTHER" id="PTHR46179:SF13">
    <property type="entry name" value="C2H2-TYPE DOMAIN-CONTAINING PROTEIN"/>
    <property type="match status" value="1"/>
</dbReference>
<dbReference type="EMBL" id="MU806043">
    <property type="protein sequence ID" value="KAJ3841339.1"/>
    <property type="molecule type" value="Genomic_DNA"/>
</dbReference>
<dbReference type="GO" id="GO:0008270">
    <property type="term" value="F:zinc ion binding"/>
    <property type="evidence" value="ECO:0007669"/>
    <property type="project" value="UniProtKB-KW"/>
</dbReference>
<evidence type="ECO:0000313" key="11">
    <source>
        <dbReference type="Proteomes" id="UP001163846"/>
    </source>
</evidence>
<evidence type="ECO:0000256" key="8">
    <source>
        <dbReference type="PROSITE-ProRule" id="PRU00042"/>
    </source>
</evidence>
<dbReference type="InterPro" id="IPR013087">
    <property type="entry name" value="Znf_C2H2_type"/>
</dbReference>
<evidence type="ECO:0000259" key="9">
    <source>
        <dbReference type="PROSITE" id="PS50157"/>
    </source>
</evidence>
<organism evidence="10 11">
    <name type="scientific">Lentinula raphanica</name>
    <dbReference type="NCBI Taxonomy" id="153919"/>
    <lineage>
        <taxon>Eukaryota</taxon>
        <taxon>Fungi</taxon>
        <taxon>Dikarya</taxon>
        <taxon>Basidiomycota</taxon>
        <taxon>Agaricomycotina</taxon>
        <taxon>Agaricomycetes</taxon>
        <taxon>Agaricomycetidae</taxon>
        <taxon>Agaricales</taxon>
        <taxon>Marasmiineae</taxon>
        <taxon>Omphalotaceae</taxon>
        <taxon>Lentinula</taxon>
    </lineage>
</organism>